<evidence type="ECO:0000256" key="9">
    <source>
        <dbReference type="SAM" id="Phobius"/>
    </source>
</evidence>
<dbReference type="FunFam" id="1.10.287.70:FF:000211">
    <property type="entry name" value="Uncharacterized protein"/>
    <property type="match status" value="2"/>
</dbReference>
<reference evidence="11 12" key="1">
    <citation type="submission" date="2016-03" db="EMBL/GenBank/DDBJ databases">
        <title>EvidentialGene: Evidence-directed Construction of Genes on Genomes.</title>
        <authorList>
            <person name="Gilbert D.G."/>
            <person name="Choi J.-H."/>
            <person name="Mockaitis K."/>
            <person name="Colbourne J."/>
            <person name="Pfrender M."/>
        </authorList>
    </citation>
    <scope>NUCLEOTIDE SEQUENCE [LARGE SCALE GENOMIC DNA]</scope>
    <source>
        <strain evidence="11 12">Xinb3</strain>
        <tissue evidence="11">Complete organism</tissue>
    </source>
</reference>
<evidence type="ECO:0000256" key="1">
    <source>
        <dbReference type="ARBA" id="ARBA00004651"/>
    </source>
</evidence>
<dbReference type="Gene3D" id="1.10.287.70">
    <property type="match status" value="2"/>
</dbReference>
<comment type="subcellular location">
    <subcellularLocation>
        <location evidence="1">Cell membrane</location>
        <topology evidence="1">Multi-pass membrane protein</topology>
    </subcellularLocation>
</comment>
<dbReference type="Pfam" id="PF00060">
    <property type="entry name" value="Lig_chan"/>
    <property type="match status" value="2"/>
</dbReference>
<evidence type="ECO:0000256" key="7">
    <source>
        <dbReference type="ARBA" id="ARBA00023170"/>
    </source>
</evidence>
<keyword evidence="12" id="KW-1185">Reference proteome</keyword>
<keyword evidence="8" id="KW-0325">Glycoprotein</keyword>
<gene>
    <name evidence="11" type="ORF">APZ42_029408</name>
</gene>
<proteinExistence type="inferred from homology"/>
<dbReference type="InterPro" id="IPR052192">
    <property type="entry name" value="Insect_Ionotropic_Sensory_Rcpt"/>
</dbReference>
<dbReference type="PANTHER" id="PTHR42643">
    <property type="entry name" value="IONOTROPIC RECEPTOR 20A-RELATED"/>
    <property type="match status" value="1"/>
</dbReference>
<evidence type="ECO:0000256" key="8">
    <source>
        <dbReference type="ARBA" id="ARBA00023180"/>
    </source>
</evidence>
<keyword evidence="3" id="KW-1003">Cell membrane</keyword>
<comment type="similarity">
    <text evidence="2">Belongs to the glutamate-gated ion channel (TC 1.A.10.1) family.</text>
</comment>
<feature type="domain" description="Ionotropic glutamate receptor C-terminal" evidence="10">
    <location>
        <begin position="182"/>
        <end position="465"/>
    </location>
</feature>
<sequence length="948" mass="108034">MLSFHSHLVAISFLLFNVYWVTESLAQRTGLNGNTLSFALFHIPPGYVVTITPDGNFTFSGSYAMEMNWLAKRLNFTKQTNKSFVCFFQKIILCFYGNRPSYRLLNHTISAKYGNPTNHAFHLIENNEVDGFAVVFIATPERKKKMDFTSFFGWSESYTMVVPRPEEESRLFAFIWPFQPSVWLLIGITVVVMVVVMSLFSGSYVWLFVNDFRNPVAQNTREERMAVFWQWPSIYSVYIINIMTNQGGNIAVSRFSFQILVGTWLLVAMVLVNSYSGTVVSYLTVPKMKPSIHTFEDLAANPDVGIILKVDTDIGQKILEAESGALKILGDQARSEPDRLFTDPVKINARLVTGLYAYPYLQIFAKFFVSDQFKKDGKCRFQMSKPLSLTGFWSMAFQKGSKLTSIFNDVLIEVWETGLPSRWTNEVIPQAPQCFAKEKPRANLTGQNPIRLTDLMGAFLILAVGETDFSVMWSRLFILLITWNSYFRVAESKRNAELNGAHLTFAVYHNPPYDVLTLKPDGNYSHKGSGPTWQNWLAKKLNFTFSYRYVILNQTTIEKYGASAIEFGLRLTADKEVDAFVNGLTSTPERKTKVDFSYFIWTEPYAMVVPRPGEEPRLFAFVRPFQPLLIKFVVFFDFPKVWLLILITMLAVVCFMSFFSKFSLKMDVAEHRQESGQTQTRTLSQYASSYFVYVLNIITNQGGNVNGIRLSFRILVGVWLLIATVLVNSYSGTIVSYLTVPKIKPSINTFEDLALSKDVELIIKKDVVIGQQILSAKSGTFKILGDRTRNNPERLLTDQTEIDNLLAKGGHAFPWIVSFCKFFIAGQLKKDGTCRFEMTDPVPFQTAFFSIVLQKNSKFTRAFNDAYVLMLMWESGQITFWVTNDIPRAPKCFAKINPRTTLTRQVPIQLKDLMSAFFIFAIGQGLAILAFVVENMIHFRRGHTVVIR</sequence>
<evidence type="ECO:0000313" key="11">
    <source>
        <dbReference type="EMBL" id="KZS06864.1"/>
    </source>
</evidence>
<keyword evidence="6 9" id="KW-0472">Membrane</keyword>
<dbReference type="OrthoDB" id="6117597at2759"/>
<dbReference type="GO" id="GO:0005886">
    <property type="term" value="C:plasma membrane"/>
    <property type="evidence" value="ECO:0007669"/>
    <property type="project" value="UniProtKB-SubCell"/>
</dbReference>
<evidence type="ECO:0000256" key="5">
    <source>
        <dbReference type="ARBA" id="ARBA00022989"/>
    </source>
</evidence>
<name>A0A162D4P2_9CRUS</name>
<feature type="transmembrane region" description="Helical" evidence="9">
    <location>
        <begin position="6"/>
        <end position="22"/>
    </location>
</feature>
<dbReference type="EMBL" id="LRGB01002580">
    <property type="protein sequence ID" value="KZS06864.1"/>
    <property type="molecule type" value="Genomic_DNA"/>
</dbReference>
<evidence type="ECO:0000313" key="12">
    <source>
        <dbReference type="Proteomes" id="UP000076858"/>
    </source>
</evidence>
<dbReference type="Gene3D" id="3.40.190.10">
    <property type="entry name" value="Periplasmic binding protein-like II"/>
    <property type="match status" value="1"/>
</dbReference>
<evidence type="ECO:0000259" key="10">
    <source>
        <dbReference type="Pfam" id="PF00060"/>
    </source>
</evidence>
<accession>A0A162D4P2</accession>
<feature type="transmembrane region" description="Helical" evidence="9">
    <location>
        <begin position="913"/>
        <end position="933"/>
    </location>
</feature>
<feature type="transmembrane region" description="Helical" evidence="9">
    <location>
        <begin position="182"/>
        <end position="206"/>
    </location>
</feature>
<organism evidence="11 12">
    <name type="scientific">Daphnia magna</name>
    <dbReference type="NCBI Taxonomy" id="35525"/>
    <lineage>
        <taxon>Eukaryota</taxon>
        <taxon>Metazoa</taxon>
        <taxon>Ecdysozoa</taxon>
        <taxon>Arthropoda</taxon>
        <taxon>Crustacea</taxon>
        <taxon>Branchiopoda</taxon>
        <taxon>Diplostraca</taxon>
        <taxon>Cladocera</taxon>
        <taxon>Anomopoda</taxon>
        <taxon>Daphniidae</taxon>
        <taxon>Daphnia</taxon>
    </lineage>
</organism>
<dbReference type="FunFam" id="3.40.190.10:FF:000218">
    <property type="entry name" value="Uncharacterized protein"/>
    <property type="match status" value="1"/>
</dbReference>
<evidence type="ECO:0000256" key="2">
    <source>
        <dbReference type="ARBA" id="ARBA00008685"/>
    </source>
</evidence>
<dbReference type="PANTHER" id="PTHR42643:SF24">
    <property type="entry name" value="IONOTROPIC RECEPTOR 60A"/>
    <property type="match status" value="1"/>
</dbReference>
<feature type="transmembrane region" description="Helical" evidence="9">
    <location>
        <begin position="641"/>
        <end position="659"/>
    </location>
</feature>
<feature type="transmembrane region" description="Helical" evidence="9">
    <location>
        <begin position="714"/>
        <end position="738"/>
    </location>
</feature>
<dbReference type="GO" id="GO:0050906">
    <property type="term" value="P:detection of stimulus involved in sensory perception"/>
    <property type="evidence" value="ECO:0007669"/>
    <property type="project" value="UniProtKB-ARBA"/>
</dbReference>
<protein>
    <recommendedName>
        <fullName evidence="10">Ionotropic glutamate receptor C-terminal domain-containing protein</fullName>
    </recommendedName>
</protein>
<evidence type="ECO:0000256" key="3">
    <source>
        <dbReference type="ARBA" id="ARBA00022475"/>
    </source>
</evidence>
<evidence type="ECO:0000256" key="4">
    <source>
        <dbReference type="ARBA" id="ARBA00022692"/>
    </source>
</evidence>
<dbReference type="InterPro" id="IPR001320">
    <property type="entry name" value="Iontro_rcpt_C"/>
</dbReference>
<dbReference type="SUPFAM" id="SSF53850">
    <property type="entry name" value="Periplasmic binding protein-like II"/>
    <property type="match status" value="2"/>
</dbReference>
<keyword evidence="4 9" id="KW-0812">Transmembrane</keyword>
<dbReference type="GO" id="GO:0015276">
    <property type="term" value="F:ligand-gated monoatomic ion channel activity"/>
    <property type="evidence" value="ECO:0007669"/>
    <property type="project" value="InterPro"/>
</dbReference>
<feature type="transmembrane region" description="Helical" evidence="9">
    <location>
        <begin position="226"/>
        <end position="243"/>
    </location>
</feature>
<comment type="caution">
    <text evidence="11">The sequence shown here is derived from an EMBL/GenBank/DDBJ whole genome shotgun (WGS) entry which is preliminary data.</text>
</comment>
<dbReference type="AlphaFoldDB" id="A0A162D4P2"/>
<dbReference type="Proteomes" id="UP000076858">
    <property type="component" value="Unassembled WGS sequence"/>
</dbReference>
<feature type="transmembrane region" description="Helical" evidence="9">
    <location>
        <begin position="255"/>
        <end position="275"/>
    </location>
</feature>
<dbReference type="STRING" id="35525.A0A162D4P2"/>
<keyword evidence="5 9" id="KW-1133">Transmembrane helix</keyword>
<feature type="domain" description="Ionotropic glutamate receptor C-terminal" evidence="10">
    <location>
        <begin position="640"/>
        <end position="923"/>
    </location>
</feature>
<keyword evidence="7" id="KW-0675">Receptor</keyword>
<evidence type="ECO:0000256" key="6">
    <source>
        <dbReference type="ARBA" id="ARBA00023136"/>
    </source>
</evidence>